<organism evidence="2 3">
    <name type="scientific">Kribbella deserti</name>
    <dbReference type="NCBI Taxonomy" id="1926257"/>
    <lineage>
        <taxon>Bacteria</taxon>
        <taxon>Bacillati</taxon>
        <taxon>Actinomycetota</taxon>
        <taxon>Actinomycetes</taxon>
        <taxon>Propionibacteriales</taxon>
        <taxon>Kribbellaceae</taxon>
        <taxon>Kribbella</taxon>
    </lineage>
</organism>
<comment type="caution">
    <text evidence="2">The sequence shown here is derived from an EMBL/GenBank/DDBJ whole genome shotgun (WGS) entry which is preliminary data.</text>
</comment>
<name>A0ABV6QFK4_9ACTN</name>
<dbReference type="Proteomes" id="UP001589890">
    <property type="component" value="Unassembled WGS sequence"/>
</dbReference>
<dbReference type="InterPro" id="IPR007076">
    <property type="entry name" value="TfoX_N"/>
</dbReference>
<sequence>MTPVPAGEQARELIDRIRASLPGERVREVRMFGAIAFMVDDALAVAVHKDGGLLVRVDPAEDARLLGSPDTSRAEMGPGRSMGAGWIRVEARALGTDAALAGWLEAATRYLAHRKPAPS</sequence>
<evidence type="ECO:0000259" key="1">
    <source>
        <dbReference type="Pfam" id="PF04993"/>
    </source>
</evidence>
<reference evidence="2 3" key="1">
    <citation type="submission" date="2024-09" db="EMBL/GenBank/DDBJ databases">
        <authorList>
            <person name="Sun Q."/>
            <person name="Mori K."/>
        </authorList>
    </citation>
    <scope>NUCLEOTIDE SEQUENCE [LARGE SCALE GENOMIC DNA]</scope>
    <source>
        <strain evidence="2 3">CGMCC 1.15906</strain>
    </source>
</reference>
<dbReference type="RefSeq" id="WP_380044114.1">
    <property type="nucleotide sequence ID" value="NZ_JBHLTC010000005.1"/>
</dbReference>
<evidence type="ECO:0000313" key="2">
    <source>
        <dbReference type="EMBL" id="MFC0623414.1"/>
    </source>
</evidence>
<dbReference type="EMBL" id="JBHLTC010000005">
    <property type="protein sequence ID" value="MFC0623414.1"/>
    <property type="molecule type" value="Genomic_DNA"/>
</dbReference>
<protein>
    <submittedName>
        <fullName evidence="2">TfoX/Sxy family protein</fullName>
    </submittedName>
</protein>
<dbReference type="Pfam" id="PF04993">
    <property type="entry name" value="TfoX_N"/>
    <property type="match status" value="1"/>
</dbReference>
<keyword evidence="3" id="KW-1185">Reference proteome</keyword>
<dbReference type="Gene3D" id="3.30.1460.30">
    <property type="entry name" value="YgaC/TfoX-N like chaperone"/>
    <property type="match status" value="1"/>
</dbReference>
<dbReference type="SUPFAM" id="SSF159894">
    <property type="entry name" value="YgaC/TfoX-N like"/>
    <property type="match status" value="1"/>
</dbReference>
<evidence type="ECO:0000313" key="3">
    <source>
        <dbReference type="Proteomes" id="UP001589890"/>
    </source>
</evidence>
<accession>A0ABV6QFK4</accession>
<feature type="domain" description="TfoX N-terminal" evidence="1">
    <location>
        <begin position="24"/>
        <end position="108"/>
    </location>
</feature>
<proteinExistence type="predicted"/>
<gene>
    <name evidence="2" type="ORF">ACFFGN_05030</name>
</gene>